<dbReference type="GO" id="GO:0016740">
    <property type="term" value="F:transferase activity"/>
    <property type="evidence" value="ECO:0007669"/>
    <property type="project" value="TreeGrafter"/>
</dbReference>
<evidence type="ECO:0000313" key="1">
    <source>
        <dbReference type="EMBL" id="ABM81465.1"/>
    </source>
</evidence>
<dbReference type="OrthoDB" id="31271at2157"/>
<organism evidence="1 2">
    <name type="scientific">Hyperthermus butylicus (strain DSM 5456 / JCM 9403 / PLM1-5)</name>
    <dbReference type="NCBI Taxonomy" id="415426"/>
    <lineage>
        <taxon>Archaea</taxon>
        <taxon>Thermoproteota</taxon>
        <taxon>Thermoprotei</taxon>
        <taxon>Desulfurococcales</taxon>
        <taxon>Pyrodictiaceae</taxon>
        <taxon>Hyperthermus</taxon>
    </lineage>
</organism>
<dbReference type="AlphaFoldDB" id="A2BNA4"/>
<protein>
    <submittedName>
        <fullName evidence="1">Uncharacterized protein</fullName>
    </submittedName>
</protein>
<dbReference type="STRING" id="415426.Hbut_1651"/>
<dbReference type="KEGG" id="hbu:Hbut_1651"/>
<dbReference type="eggNOG" id="arCOG00910">
    <property type="taxonomic scope" value="Archaea"/>
</dbReference>
<dbReference type="HOGENOM" id="CLU_1891393_0_0_2"/>
<reference evidence="1 2" key="1">
    <citation type="journal article" date="2007" name="Archaea">
        <title>The genome of Hyperthermus butylicus: a sulfur-reducing, peptide fermenting, neutrophilic Crenarchaeote growing up to 108 degrees C.</title>
        <authorList>
            <person name="Brugger K."/>
            <person name="Chen L."/>
            <person name="Stark M."/>
            <person name="Zibat A."/>
            <person name="Redder P."/>
            <person name="Ruepp A."/>
            <person name="Awayez M."/>
            <person name="She Q."/>
            <person name="Garrett R.A."/>
            <person name="Klenk H.P."/>
        </authorList>
    </citation>
    <scope>NUCLEOTIDE SEQUENCE [LARGE SCALE GENOMIC DNA]</scope>
    <source>
        <strain evidence="2">DSM 5456 / JCM 9403 / PLM1-5</strain>
    </source>
</reference>
<dbReference type="EMBL" id="CP000493">
    <property type="protein sequence ID" value="ABM81465.1"/>
    <property type="molecule type" value="Genomic_DNA"/>
</dbReference>
<dbReference type="SUPFAM" id="SSF53335">
    <property type="entry name" value="S-adenosyl-L-methionine-dependent methyltransferases"/>
    <property type="match status" value="1"/>
</dbReference>
<dbReference type="PANTHER" id="PTHR23290">
    <property type="entry name" value="RRNA N6-ADENOSINE-METHYLTRANSFERASE METTL5"/>
    <property type="match status" value="1"/>
</dbReference>
<dbReference type="Proteomes" id="UP000002593">
    <property type="component" value="Chromosome"/>
</dbReference>
<dbReference type="InterPro" id="IPR051720">
    <property type="entry name" value="rRNA_MeTrfase/Polyamine_Synth"/>
</dbReference>
<evidence type="ECO:0000313" key="2">
    <source>
        <dbReference type="Proteomes" id="UP000002593"/>
    </source>
</evidence>
<dbReference type="InterPro" id="IPR029063">
    <property type="entry name" value="SAM-dependent_MTases_sf"/>
</dbReference>
<dbReference type="GeneID" id="4782339"/>
<dbReference type="PANTHER" id="PTHR23290:SF0">
    <property type="entry name" value="RRNA N6-ADENOSINE-METHYLTRANSFERASE METTL5"/>
    <property type="match status" value="1"/>
</dbReference>
<gene>
    <name evidence="1" type="ordered locus">Hbut_1651</name>
</gene>
<name>A2BNA4_HYPBU</name>
<accession>A2BNA4</accession>
<dbReference type="EnsemblBacteria" id="ABM81465">
    <property type="protein sequence ID" value="ABM81465"/>
    <property type="gene ID" value="Hbut_1651"/>
</dbReference>
<keyword evidence="2" id="KW-1185">Reference proteome</keyword>
<sequence>MVDLGTGTGMIAFASSLILGSYSIGIDIDERQLVETVHSQLYGVLLVDFVQAYARHLPLRRASYCVLQNPPFGVHRKGADVEFLRTASMLGAELIVSIHKDVEGALGFLEARLKELGYRIVVVEHHVFPIRATY</sequence>
<proteinExistence type="predicted"/>
<dbReference type="RefSeq" id="WP_011822783.1">
    <property type="nucleotide sequence ID" value="NC_008818.1"/>
</dbReference>
<dbReference type="Gene3D" id="3.40.50.150">
    <property type="entry name" value="Vaccinia Virus protein VP39"/>
    <property type="match status" value="1"/>
</dbReference>